<keyword evidence="7 13" id="KW-0594">Phospholipid biosynthesis</keyword>
<keyword evidence="4 13" id="KW-0560">Oxidoreductase</keyword>
<feature type="binding site" evidence="13">
    <location>
        <position position="255"/>
    </location>
    <ligand>
        <name>sn-glycerol 3-phosphate</name>
        <dbReference type="ChEBI" id="CHEBI:57597"/>
    </ligand>
</feature>
<comment type="function">
    <text evidence="13">Catalyzes the reduction of the glycolytic intermediate dihydroxyacetone phosphate (DHAP) to sn-glycerol 3-phosphate (G3P), the key precursor for phospholipid synthesis.</text>
</comment>
<feature type="binding site" evidence="13">
    <location>
        <position position="280"/>
    </location>
    <ligand>
        <name>NADPH</name>
        <dbReference type="ChEBI" id="CHEBI:57783"/>
    </ligand>
</feature>
<dbReference type="HAMAP" id="MF_00394">
    <property type="entry name" value="NAD_Glyc3P_dehydrog"/>
    <property type="match status" value="1"/>
</dbReference>
<comment type="catalytic activity">
    <reaction evidence="9">
        <text>sn-glycerol 3-phosphate + NADP(+) = dihydroxyacetone phosphate + NADPH + H(+)</text>
        <dbReference type="Rhea" id="RHEA:11096"/>
        <dbReference type="ChEBI" id="CHEBI:15378"/>
        <dbReference type="ChEBI" id="CHEBI:57597"/>
        <dbReference type="ChEBI" id="CHEBI:57642"/>
        <dbReference type="ChEBI" id="CHEBI:57783"/>
        <dbReference type="ChEBI" id="CHEBI:58349"/>
        <dbReference type="EC" id="1.1.1.94"/>
    </reaction>
    <physiologicalReaction direction="right-to-left" evidence="9">
        <dbReference type="Rhea" id="RHEA:11098"/>
    </physiologicalReaction>
</comment>
<evidence type="ECO:0000256" key="15">
    <source>
        <dbReference type="PIRSR" id="PIRSR000114-2"/>
    </source>
</evidence>
<dbReference type="NCBIfam" id="NF000940">
    <property type="entry name" value="PRK00094.1-2"/>
    <property type="match status" value="1"/>
</dbReference>
<dbReference type="InterPro" id="IPR011128">
    <property type="entry name" value="G3P_DH_NAD-dep_N"/>
</dbReference>
<dbReference type="UniPathway" id="UPA00940"/>
<dbReference type="GO" id="GO:0141153">
    <property type="term" value="F:glycerol-3-phosphate dehydrogenase (NADP+) activity"/>
    <property type="evidence" value="ECO:0007669"/>
    <property type="project" value="RHEA"/>
</dbReference>
<dbReference type="SUPFAM" id="SSF51735">
    <property type="entry name" value="NAD(P)-binding Rossmann-fold domains"/>
    <property type="match status" value="1"/>
</dbReference>
<feature type="binding site" evidence="13">
    <location>
        <position position="139"/>
    </location>
    <ligand>
        <name>NADPH</name>
        <dbReference type="ChEBI" id="CHEBI:57783"/>
    </ligand>
</feature>
<sequence length="331" mass="35870">MRFAVLGSGSWGTTLANLLAKKGHETRLLVREQELLAEIVSKRENSWYMPGIKLHEGLEASTDPAVVMKDAEVFLCAIPSQFLRSALMSMRDLMPKKPVVLCASKGIELNSLHTMSQVVEDSLASLKPRFAMLSGPSFALEVSRELPTAVTLGCCYKKLGIMLQEALATDYFRVYTTTDYRGVELGGAIKNIIAIAAGIADGLSFGSNARAALITRGLAEMSRLGVAMGAKPATFMGLSGMGDLVLTCTGELSRNRQVGLRLGKGQKLLDILGQMKMVAEGVKTTEAVHGLGKMLEVELPITEQVYEVLYNGKDPEQAVRELMTRELKQEG</sequence>
<comment type="similarity">
    <text evidence="1 13 17">Belongs to the NAD-dependent glycerol-3-phosphate dehydrogenase family.</text>
</comment>
<feature type="binding site" evidence="13">
    <location>
        <position position="253"/>
    </location>
    <ligand>
        <name>sn-glycerol 3-phosphate</name>
        <dbReference type="ChEBI" id="CHEBI:57597"/>
    </ligand>
</feature>
<evidence type="ECO:0000256" key="14">
    <source>
        <dbReference type="PIRSR" id="PIRSR000114-1"/>
    </source>
</evidence>
<dbReference type="InterPro" id="IPR008927">
    <property type="entry name" value="6-PGluconate_DH-like_C_sf"/>
</dbReference>
<comment type="caution">
    <text evidence="13">Lacks conserved residue(s) required for the propagation of feature annotation.</text>
</comment>
<keyword evidence="6 13" id="KW-0443">Lipid metabolism</keyword>
<dbReference type="Gene3D" id="1.10.1040.10">
    <property type="entry name" value="N-(1-d-carboxylethyl)-l-norvaline Dehydrogenase, domain 2"/>
    <property type="match status" value="1"/>
</dbReference>
<evidence type="ECO:0000313" key="20">
    <source>
        <dbReference type="EMBL" id="EGJ50114.1"/>
    </source>
</evidence>
<dbReference type="PROSITE" id="PS00957">
    <property type="entry name" value="NAD_G3PDH"/>
    <property type="match status" value="1"/>
</dbReference>
<feature type="domain" description="Glycerol-3-phosphate dehydrogenase NAD-dependent C-terminal" evidence="19">
    <location>
        <begin position="179"/>
        <end position="319"/>
    </location>
</feature>
<comment type="subcellular location">
    <subcellularLocation>
        <location evidence="13">Cytoplasm</location>
    </subcellularLocation>
</comment>
<evidence type="ECO:0000256" key="12">
    <source>
        <dbReference type="ARBA" id="ARBA00080511"/>
    </source>
</evidence>
<feature type="active site" description="Proton acceptor" evidence="13 14">
    <location>
        <position position="190"/>
    </location>
</feature>
<dbReference type="eggNOG" id="COG0240">
    <property type="taxonomic scope" value="Bacteria"/>
</dbReference>
<dbReference type="GO" id="GO:0005975">
    <property type="term" value="P:carbohydrate metabolic process"/>
    <property type="evidence" value="ECO:0007669"/>
    <property type="project" value="InterPro"/>
</dbReference>
<evidence type="ECO:0000256" key="5">
    <source>
        <dbReference type="ARBA" id="ARBA00023027"/>
    </source>
</evidence>
<evidence type="ECO:0000256" key="16">
    <source>
        <dbReference type="PIRSR" id="PIRSR000114-3"/>
    </source>
</evidence>
<feature type="binding site" evidence="13">
    <location>
        <position position="254"/>
    </location>
    <ligand>
        <name>NADPH</name>
        <dbReference type="ChEBI" id="CHEBI:57783"/>
    </ligand>
</feature>
<feature type="domain" description="Glycerol-3-phosphate dehydrogenase NAD-dependent N-terminal" evidence="18">
    <location>
        <begin position="4"/>
        <end position="155"/>
    </location>
</feature>
<evidence type="ECO:0000256" key="17">
    <source>
        <dbReference type="RuleBase" id="RU000437"/>
    </source>
</evidence>
<dbReference type="Proteomes" id="UP000007844">
    <property type="component" value="Chromosome"/>
</dbReference>
<evidence type="ECO:0000256" key="9">
    <source>
        <dbReference type="ARBA" id="ARBA00052716"/>
    </source>
</evidence>
<reference evidence="20 21" key="1">
    <citation type="journal article" date="2011" name="J. Bacteriol.">
        <title>Genome sequence of the mercury-methylating and pleomorphic Desulfovibrio africanus Strain Walvis Bay.</title>
        <authorList>
            <person name="Brown S.D."/>
            <person name="Wall J.D."/>
            <person name="Kucken A.M."/>
            <person name="Gilmour C.C."/>
            <person name="Podar M."/>
            <person name="Brandt C.C."/>
            <person name="Teshima H."/>
            <person name="Detter J.C."/>
            <person name="Han C.S."/>
            <person name="Land M.L."/>
            <person name="Lucas S."/>
            <person name="Han J."/>
            <person name="Pennacchio L."/>
            <person name="Nolan M."/>
            <person name="Pitluck S."/>
            <person name="Woyke T."/>
            <person name="Goodwin L."/>
            <person name="Palumbo A.V."/>
            <person name="Elias D.A."/>
        </authorList>
    </citation>
    <scope>NUCLEOTIDE SEQUENCE [LARGE SCALE GENOMIC DNA]</scope>
    <source>
        <strain evidence="20 21">Walvis Bay</strain>
    </source>
</reference>
<comment type="catalytic activity">
    <reaction evidence="13">
        <text>sn-glycerol 3-phosphate + NAD(+) = dihydroxyacetone phosphate + NADH + H(+)</text>
        <dbReference type="Rhea" id="RHEA:11092"/>
        <dbReference type="ChEBI" id="CHEBI:15378"/>
        <dbReference type="ChEBI" id="CHEBI:57540"/>
        <dbReference type="ChEBI" id="CHEBI:57597"/>
        <dbReference type="ChEBI" id="CHEBI:57642"/>
        <dbReference type="ChEBI" id="CHEBI:57945"/>
        <dbReference type="EC" id="1.1.1.94"/>
    </reaction>
</comment>
<feature type="binding site" evidence="13">
    <location>
        <position position="254"/>
    </location>
    <ligand>
        <name>sn-glycerol 3-phosphate</name>
        <dbReference type="ChEBI" id="CHEBI:57597"/>
    </ligand>
</feature>
<dbReference type="HOGENOM" id="CLU_033449_0_2_7"/>
<evidence type="ECO:0000259" key="18">
    <source>
        <dbReference type="Pfam" id="PF01210"/>
    </source>
</evidence>
<keyword evidence="21" id="KW-1185">Reference proteome</keyword>
<dbReference type="NCBIfam" id="NF000942">
    <property type="entry name" value="PRK00094.1-4"/>
    <property type="match status" value="1"/>
</dbReference>
<dbReference type="STRING" id="690850.Desaf_1778"/>
<evidence type="ECO:0000256" key="2">
    <source>
        <dbReference type="ARBA" id="ARBA00022516"/>
    </source>
</evidence>
<dbReference type="GO" id="GO:0008654">
    <property type="term" value="P:phospholipid biosynthetic process"/>
    <property type="evidence" value="ECO:0007669"/>
    <property type="project" value="UniProtKB-KW"/>
</dbReference>
<feature type="binding site" evidence="13">
    <location>
        <position position="10"/>
    </location>
    <ligand>
        <name>NADPH</name>
        <dbReference type="ChEBI" id="CHEBI:57783"/>
    </ligand>
</feature>
<feature type="binding site" evidence="15">
    <location>
        <position position="105"/>
    </location>
    <ligand>
        <name>substrate</name>
    </ligand>
</feature>
<evidence type="ECO:0000313" key="21">
    <source>
        <dbReference type="Proteomes" id="UP000007844"/>
    </source>
</evidence>
<dbReference type="GO" id="GO:0005829">
    <property type="term" value="C:cytosol"/>
    <property type="evidence" value="ECO:0007669"/>
    <property type="project" value="TreeGrafter"/>
</dbReference>
<organism evidence="20 21">
    <name type="scientific">Desulfocurvibacter africanus subsp. africanus str. Walvis Bay</name>
    <dbReference type="NCBI Taxonomy" id="690850"/>
    <lineage>
        <taxon>Bacteria</taxon>
        <taxon>Pseudomonadati</taxon>
        <taxon>Thermodesulfobacteriota</taxon>
        <taxon>Desulfovibrionia</taxon>
        <taxon>Desulfovibrionales</taxon>
        <taxon>Desulfovibrionaceae</taxon>
        <taxon>Desulfocurvibacter</taxon>
    </lineage>
</organism>
<feature type="binding site" evidence="13">
    <location>
        <position position="105"/>
    </location>
    <ligand>
        <name>NADPH</name>
        <dbReference type="ChEBI" id="CHEBI:57783"/>
    </ligand>
</feature>
<evidence type="ECO:0000259" key="19">
    <source>
        <dbReference type="Pfam" id="PF07479"/>
    </source>
</evidence>
<dbReference type="PRINTS" id="PR00077">
    <property type="entry name" value="GPDHDRGNASE"/>
</dbReference>
<feature type="binding site" evidence="13">
    <location>
        <position position="105"/>
    </location>
    <ligand>
        <name>sn-glycerol 3-phosphate</name>
        <dbReference type="ChEBI" id="CHEBI:57597"/>
    </ligand>
</feature>
<dbReference type="SUPFAM" id="SSF48179">
    <property type="entry name" value="6-phosphogluconate dehydrogenase C-terminal domain-like"/>
    <property type="match status" value="1"/>
</dbReference>
<dbReference type="InterPro" id="IPR013328">
    <property type="entry name" value="6PGD_dom2"/>
</dbReference>
<dbReference type="EC" id="1.1.1.94" evidence="10 13"/>
<feature type="binding site" evidence="16">
    <location>
        <position position="139"/>
    </location>
    <ligand>
        <name>NAD(+)</name>
        <dbReference type="ChEBI" id="CHEBI:57540"/>
    </ligand>
</feature>
<feature type="binding site" evidence="16">
    <location>
        <begin position="7"/>
        <end position="12"/>
    </location>
    <ligand>
        <name>NAD(+)</name>
        <dbReference type="ChEBI" id="CHEBI:57540"/>
    </ligand>
</feature>
<dbReference type="Pfam" id="PF07479">
    <property type="entry name" value="NAD_Gly3P_dh_C"/>
    <property type="match status" value="1"/>
</dbReference>
<gene>
    <name evidence="13" type="primary">gpsA</name>
    <name evidence="20" type="ORF">Desaf_1778</name>
</gene>
<dbReference type="GO" id="GO:0046167">
    <property type="term" value="P:glycerol-3-phosphate biosynthetic process"/>
    <property type="evidence" value="ECO:0007669"/>
    <property type="project" value="UniProtKB-UniRule"/>
</dbReference>
<evidence type="ECO:0000256" key="10">
    <source>
        <dbReference type="ARBA" id="ARBA00066687"/>
    </source>
</evidence>
<keyword evidence="13" id="KW-0547">Nucleotide-binding</keyword>
<dbReference type="GO" id="GO:0141152">
    <property type="term" value="F:glycerol-3-phosphate dehydrogenase (NAD+) activity"/>
    <property type="evidence" value="ECO:0007669"/>
    <property type="project" value="RHEA"/>
</dbReference>
<evidence type="ECO:0000256" key="4">
    <source>
        <dbReference type="ARBA" id="ARBA00023002"/>
    </source>
</evidence>
<evidence type="ECO:0000256" key="6">
    <source>
        <dbReference type="ARBA" id="ARBA00023098"/>
    </source>
</evidence>
<feature type="binding site" evidence="16">
    <location>
        <position position="254"/>
    </location>
    <ligand>
        <name>NAD(+)</name>
        <dbReference type="ChEBI" id="CHEBI:57540"/>
    </ligand>
</feature>
<feature type="binding site" evidence="13">
    <location>
        <position position="135"/>
    </location>
    <ligand>
        <name>sn-glycerol 3-phosphate</name>
        <dbReference type="ChEBI" id="CHEBI:57597"/>
    </ligand>
</feature>
<protein>
    <recommendedName>
        <fullName evidence="11 13">Glycerol-3-phosphate dehydrogenase [NAD(P)+]</fullName>
        <ecNumber evidence="10 13">1.1.1.94</ecNumber>
    </recommendedName>
    <alternativeName>
        <fullName evidence="13">NAD(P)(+)-dependent glycerol-3-phosphate dehydrogenase</fullName>
    </alternativeName>
    <alternativeName>
        <fullName evidence="12 13">NAD(P)H-dependent dihydroxyacetone-phosphate reductase</fullName>
    </alternativeName>
</protein>
<dbReference type="KEGG" id="daf:Desaf_1778"/>
<dbReference type="InterPro" id="IPR006168">
    <property type="entry name" value="G3P_DH_NAD-dep"/>
</dbReference>
<keyword evidence="2 13" id="KW-0444">Lipid biosynthesis</keyword>
<dbReference type="AlphaFoldDB" id="F3Z206"/>
<keyword evidence="3 13" id="KW-0521">NADP</keyword>
<feature type="binding site" evidence="13">
    <location>
        <position position="137"/>
    </location>
    <ligand>
        <name>sn-glycerol 3-phosphate</name>
        <dbReference type="ChEBI" id="CHEBI:57597"/>
    </ligand>
</feature>
<dbReference type="GO" id="GO:0051287">
    <property type="term" value="F:NAD binding"/>
    <property type="evidence" value="ECO:0007669"/>
    <property type="project" value="InterPro"/>
</dbReference>
<keyword evidence="5 13" id="KW-0520">NAD</keyword>
<dbReference type="GO" id="GO:0046168">
    <property type="term" value="P:glycerol-3-phosphate catabolic process"/>
    <property type="evidence" value="ECO:0007669"/>
    <property type="project" value="InterPro"/>
</dbReference>
<dbReference type="Pfam" id="PF01210">
    <property type="entry name" value="NAD_Gly3P_dh_N"/>
    <property type="match status" value="1"/>
</dbReference>
<feature type="binding site" evidence="13">
    <location>
        <position position="190"/>
    </location>
    <ligand>
        <name>sn-glycerol 3-phosphate</name>
        <dbReference type="ChEBI" id="CHEBI:57597"/>
    </ligand>
</feature>
<feature type="binding site" evidence="16">
    <location>
        <position position="82"/>
    </location>
    <ligand>
        <name>NAD(+)</name>
        <dbReference type="ChEBI" id="CHEBI:57540"/>
    </ligand>
</feature>
<dbReference type="InterPro" id="IPR006109">
    <property type="entry name" value="G3P_DH_NAD-dep_C"/>
</dbReference>
<feature type="binding site" evidence="13">
    <location>
        <position position="31"/>
    </location>
    <ligand>
        <name>NADPH</name>
        <dbReference type="ChEBI" id="CHEBI:57783"/>
    </ligand>
</feature>
<proteinExistence type="inferred from homology"/>
<dbReference type="EMBL" id="CP003221">
    <property type="protein sequence ID" value="EGJ50114.1"/>
    <property type="molecule type" value="Genomic_DNA"/>
</dbReference>
<evidence type="ECO:0000256" key="13">
    <source>
        <dbReference type="HAMAP-Rule" id="MF_00394"/>
    </source>
</evidence>
<keyword evidence="8 13" id="KW-1208">Phospholipid metabolism</keyword>
<evidence type="ECO:0000256" key="1">
    <source>
        <dbReference type="ARBA" id="ARBA00011009"/>
    </source>
</evidence>
<evidence type="ECO:0000256" key="7">
    <source>
        <dbReference type="ARBA" id="ARBA00023209"/>
    </source>
</evidence>
<comment type="pathway">
    <text evidence="13">Membrane lipid metabolism; glycerophospholipid metabolism.</text>
</comment>
<evidence type="ECO:0000256" key="8">
    <source>
        <dbReference type="ARBA" id="ARBA00023264"/>
    </source>
</evidence>
<feature type="binding site" evidence="13">
    <location>
        <position position="243"/>
    </location>
    <ligand>
        <name>sn-glycerol 3-phosphate</name>
        <dbReference type="ChEBI" id="CHEBI:57597"/>
    </ligand>
</feature>
<accession>F3Z206</accession>
<evidence type="ECO:0000256" key="3">
    <source>
        <dbReference type="ARBA" id="ARBA00022857"/>
    </source>
</evidence>
<feature type="binding site" evidence="13">
    <location>
        <position position="48"/>
    </location>
    <ligand>
        <name>NADPH</name>
        <dbReference type="ChEBI" id="CHEBI:57783"/>
    </ligand>
</feature>
<dbReference type="PANTHER" id="PTHR11728:SF1">
    <property type="entry name" value="GLYCEROL-3-PHOSPHATE DEHYDROGENASE [NAD(+)] 2, CHLOROPLASTIC"/>
    <property type="match status" value="1"/>
</dbReference>
<feature type="binding site" evidence="13">
    <location>
        <position position="278"/>
    </location>
    <ligand>
        <name>NADPH</name>
        <dbReference type="ChEBI" id="CHEBI:57783"/>
    </ligand>
</feature>
<dbReference type="FunFam" id="1.10.1040.10:FF:000001">
    <property type="entry name" value="Glycerol-3-phosphate dehydrogenase [NAD(P)+]"/>
    <property type="match status" value="1"/>
</dbReference>
<feature type="binding site" evidence="13">
    <location>
        <position position="11"/>
    </location>
    <ligand>
        <name>NADPH</name>
        <dbReference type="ChEBI" id="CHEBI:57783"/>
    </ligand>
</feature>
<dbReference type="InterPro" id="IPR036291">
    <property type="entry name" value="NAD(P)-bd_dom_sf"/>
</dbReference>
<dbReference type="RefSeq" id="WP_014259874.1">
    <property type="nucleotide sequence ID" value="NC_016629.1"/>
</dbReference>
<keyword evidence="13" id="KW-0963">Cytoplasm</keyword>
<dbReference type="GO" id="GO:0006650">
    <property type="term" value="P:glycerophospholipid metabolic process"/>
    <property type="evidence" value="ECO:0007669"/>
    <property type="project" value="UniProtKB-UniRule"/>
</dbReference>
<dbReference type="Gene3D" id="3.40.50.720">
    <property type="entry name" value="NAD(P)-binding Rossmann-like Domain"/>
    <property type="match status" value="1"/>
</dbReference>
<evidence type="ECO:0000256" key="11">
    <source>
        <dbReference type="ARBA" id="ARBA00069372"/>
    </source>
</evidence>
<dbReference type="PIRSF" id="PIRSF000114">
    <property type="entry name" value="Glycerol-3-P_dh"/>
    <property type="match status" value="1"/>
</dbReference>
<dbReference type="FunFam" id="3.40.50.720:FF:000019">
    <property type="entry name" value="Glycerol-3-phosphate dehydrogenase [NAD(P)+]"/>
    <property type="match status" value="1"/>
</dbReference>
<dbReference type="PANTHER" id="PTHR11728">
    <property type="entry name" value="GLYCEROL-3-PHOSPHATE DEHYDROGENASE"/>
    <property type="match status" value="1"/>
</dbReference>
<name>F3Z206_DESAF</name>
<feature type="binding site" evidence="15">
    <location>
        <begin position="254"/>
        <end position="255"/>
    </location>
    <ligand>
        <name>substrate</name>
    </ligand>
</feature>